<name>A0A8I6YQE4_HORVV</name>
<evidence type="ECO:0000256" key="1">
    <source>
        <dbReference type="ARBA" id="ARBA00022737"/>
    </source>
</evidence>
<keyword evidence="2" id="KW-0809">Transit peptide</keyword>
<organism evidence="5 6">
    <name type="scientific">Hordeum vulgare subsp. vulgare</name>
    <name type="common">Domesticated barley</name>
    <dbReference type="NCBI Taxonomy" id="112509"/>
    <lineage>
        <taxon>Eukaryota</taxon>
        <taxon>Viridiplantae</taxon>
        <taxon>Streptophyta</taxon>
        <taxon>Embryophyta</taxon>
        <taxon>Tracheophyta</taxon>
        <taxon>Spermatophyta</taxon>
        <taxon>Magnoliopsida</taxon>
        <taxon>Liliopsida</taxon>
        <taxon>Poales</taxon>
        <taxon>Poaceae</taxon>
        <taxon>BOP clade</taxon>
        <taxon>Pooideae</taxon>
        <taxon>Triticodae</taxon>
        <taxon>Triticeae</taxon>
        <taxon>Hordeinae</taxon>
        <taxon>Hordeum</taxon>
    </lineage>
</organism>
<dbReference type="Gramene" id="HORVU.MOREX.r3.5HG0460170.1">
    <property type="protein sequence ID" value="HORVU.MOREX.r3.5HG0460170.1.CDS1"/>
    <property type="gene ID" value="HORVU.MOREX.r3.5HG0460170"/>
</dbReference>
<feature type="repeat" description="PPR" evidence="4">
    <location>
        <begin position="401"/>
        <end position="435"/>
    </location>
</feature>
<dbReference type="Gramene" id="HORVU.MOREX.r2.5HG0380860.1">
    <property type="protein sequence ID" value="HORVU.MOREX.r2.5HG0380860.1.CDS.1"/>
    <property type="gene ID" value="HORVU.MOREX.r2.5HG0380860"/>
</dbReference>
<reference evidence="5" key="2">
    <citation type="submission" date="2020-10" db="EMBL/GenBank/DDBJ databases">
        <authorList>
            <person name="Scholz U."/>
            <person name="Mascher M."/>
            <person name="Fiebig A."/>
        </authorList>
    </citation>
    <scope>NUCLEOTIDE SEQUENCE [LARGE SCALE GENOMIC DNA]</scope>
    <source>
        <strain evidence="5">cv. Morex</strain>
    </source>
</reference>
<dbReference type="Gene3D" id="1.25.40.10">
    <property type="entry name" value="Tetratricopeptide repeat domain"/>
    <property type="match status" value="4"/>
</dbReference>
<feature type="repeat" description="PPR" evidence="4">
    <location>
        <begin position="436"/>
        <end position="470"/>
    </location>
</feature>
<proteinExistence type="inferred from homology"/>
<feature type="repeat" description="PPR" evidence="4">
    <location>
        <begin position="370"/>
        <end position="400"/>
    </location>
</feature>
<keyword evidence="6" id="KW-1185">Reference proteome</keyword>
<evidence type="ECO:0000313" key="6">
    <source>
        <dbReference type="Proteomes" id="UP000011116"/>
    </source>
</evidence>
<dbReference type="GO" id="GO:0003723">
    <property type="term" value="F:RNA binding"/>
    <property type="evidence" value="ECO:0007669"/>
    <property type="project" value="InterPro"/>
</dbReference>
<dbReference type="PROSITE" id="PS51375">
    <property type="entry name" value="PPR"/>
    <property type="match status" value="7"/>
</dbReference>
<dbReference type="NCBIfam" id="TIGR00756">
    <property type="entry name" value="PPR"/>
    <property type="match status" value="6"/>
</dbReference>
<feature type="repeat" description="PPR" evidence="4">
    <location>
        <begin position="266"/>
        <end position="300"/>
    </location>
</feature>
<dbReference type="FunFam" id="1.25.40.10:FF:000031">
    <property type="entry name" value="Pentatricopeptide repeat-containing protein mitochondrial"/>
    <property type="match status" value="1"/>
</dbReference>
<dbReference type="InterPro" id="IPR002885">
    <property type="entry name" value="PPR_rpt"/>
</dbReference>
<evidence type="ECO:0000313" key="5">
    <source>
        <dbReference type="EnsemblPlants" id="HORVU.MOREX.r3.5HG0460170.1.CDS1"/>
    </source>
</evidence>
<feature type="repeat" description="PPR" evidence="4">
    <location>
        <begin position="235"/>
        <end position="265"/>
    </location>
</feature>
<evidence type="ECO:0000256" key="3">
    <source>
        <dbReference type="ARBA" id="ARBA00061659"/>
    </source>
</evidence>
<dbReference type="EnsemblPlants" id="HORVU.MOREX.r3.5HG0460170.1">
    <property type="protein sequence ID" value="HORVU.MOREX.r3.5HG0460170.1.CDS1"/>
    <property type="gene ID" value="HORVU.MOREX.r3.5HG0460170"/>
</dbReference>
<evidence type="ECO:0008006" key="7">
    <source>
        <dbReference type="Google" id="ProtNLM"/>
    </source>
</evidence>
<dbReference type="SUPFAM" id="SSF48452">
    <property type="entry name" value="TPR-like"/>
    <property type="match status" value="1"/>
</dbReference>
<dbReference type="InterPro" id="IPR011990">
    <property type="entry name" value="TPR-like_helical_dom_sf"/>
</dbReference>
<dbReference type="InterPro" id="IPR046960">
    <property type="entry name" value="PPR_At4g14850-like_plant"/>
</dbReference>
<dbReference type="FunFam" id="1.25.40.10:FF:000280">
    <property type="entry name" value="Pentatricopeptide repeat-containing protein"/>
    <property type="match status" value="1"/>
</dbReference>
<keyword evidence="1" id="KW-0677">Repeat</keyword>
<dbReference type="GO" id="GO:0009451">
    <property type="term" value="P:RNA modification"/>
    <property type="evidence" value="ECO:0000318"/>
    <property type="project" value="GO_Central"/>
</dbReference>
<reference evidence="5" key="3">
    <citation type="submission" date="2022-01" db="UniProtKB">
        <authorList>
            <consortium name="EnsemblPlants"/>
        </authorList>
    </citation>
    <scope>IDENTIFICATION</scope>
    <source>
        <strain evidence="5">subsp. vulgare</strain>
    </source>
</reference>
<dbReference type="SMR" id="A0A8I6YQE4"/>
<dbReference type="Proteomes" id="UP000011116">
    <property type="component" value="Chromosome 5H"/>
</dbReference>
<dbReference type="Pfam" id="PF20431">
    <property type="entry name" value="E_motif"/>
    <property type="match status" value="1"/>
</dbReference>
<accession>A0A8I6YQE4</accession>
<feature type="repeat" description="PPR" evidence="4">
    <location>
        <begin position="160"/>
        <end position="194"/>
    </location>
</feature>
<evidence type="ECO:0000256" key="4">
    <source>
        <dbReference type="PROSITE-ProRule" id="PRU00708"/>
    </source>
</evidence>
<dbReference type="PANTHER" id="PTHR47926">
    <property type="entry name" value="PENTATRICOPEPTIDE REPEAT-CONTAINING PROTEIN"/>
    <property type="match status" value="1"/>
</dbReference>
<dbReference type="FunFam" id="1.25.40.10:FF:000393">
    <property type="entry name" value="Pentatricopeptide repeat-containing protein At1g20230"/>
    <property type="match status" value="1"/>
</dbReference>
<dbReference type="Pfam" id="PF12854">
    <property type="entry name" value="PPR_1"/>
    <property type="match status" value="1"/>
</dbReference>
<dbReference type="PANTHER" id="PTHR47926:SF346">
    <property type="entry name" value="PENTATRICOPEPTIDE REPEAT-CONTAINING PROTEIN"/>
    <property type="match status" value="1"/>
</dbReference>
<dbReference type="Pfam" id="PF01535">
    <property type="entry name" value="PPR"/>
    <property type="match status" value="6"/>
</dbReference>
<dbReference type="AlphaFoldDB" id="A0A8I6YQE4"/>
<evidence type="ECO:0000256" key="2">
    <source>
        <dbReference type="ARBA" id="ARBA00022946"/>
    </source>
</evidence>
<dbReference type="InterPro" id="IPR046848">
    <property type="entry name" value="E_motif"/>
</dbReference>
<reference evidence="6" key="1">
    <citation type="journal article" date="2012" name="Nature">
        <title>A physical, genetic and functional sequence assembly of the barley genome.</title>
        <authorList>
            <consortium name="The International Barley Genome Sequencing Consortium"/>
            <person name="Mayer K.F."/>
            <person name="Waugh R."/>
            <person name="Brown J.W."/>
            <person name="Schulman A."/>
            <person name="Langridge P."/>
            <person name="Platzer M."/>
            <person name="Fincher G.B."/>
            <person name="Muehlbauer G.J."/>
            <person name="Sato K."/>
            <person name="Close T.J."/>
            <person name="Wise R.P."/>
            <person name="Stein N."/>
        </authorList>
    </citation>
    <scope>NUCLEOTIDE SEQUENCE [LARGE SCALE GENOMIC DNA]</scope>
    <source>
        <strain evidence="6">cv. Morex</strain>
    </source>
</reference>
<comment type="similarity">
    <text evidence="3">Belongs to the PPR family. PCMP-E subfamily.</text>
</comment>
<sequence length="666" mass="72802">MRALLAKTGQHGVKHGPPARQLPLLTASDMRRLPPTVAVHLQPCLTPAATPPATAASVNVATVLHLIERAISLGDVRYLGRAAHALLLKTALNHHTLLSNRLIELYAMLNSPAASRTAFEDLPYRNAHSYNNLLAALSRGSATLPDALHLLDAMPASSRNVVSYNTIISALARNGRQGEALRVFARLARDRCLGPEVALDRFAVVSVASACAGMGALRPLREMHGAVVVSGVEVTVIMANAMVDAYSKAGRMEDARTLFNQMSIQDTVSWTSMIAGYCRAKRLDEAIRVFHMMPEQDTIAWTALISGHEQNGEEDAALDLFQQMLVEGMAPTPFALVSSLGACAKLGLVTRGREVHGFILRRRIGLDPFNIFIHNALIDMYSKCGDMATAMLVFARMSERDFISWNSMVTGFSHNGQGKQSLAMFKRMLDAEVQPTYVTFLAVLTACSHAGLVTDGRRILESMQYHGVEPRAEHYASFIDALGRNHQLEEASEFIKGLSSRIGPGTTGSWGALLGACRVHGNTEIAEKVAESLFQLEPGNSGRYVMLSNIYAAAGQWDDARRIRAIMKEKGLRKDQACSWIEVRSAKHMFVADDTSHCEANEIYGMLDRLFDYMRVVVDPVEDQLALCSECHSFPKNQQNMIAIRSMPGDVHALPSASLKCQCSSS</sequence>
<feature type="repeat" description="PPR" evidence="4">
    <location>
        <begin position="540"/>
        <end position="574"/>
    </location>
</feature>
<protein>
    <recommendedName>
        <fullName evidence="7">Pentatricopeptide repeat-containing protein</fullName>
    </recommendedName>
</protein>